<evidence type="ECO:0000313" key="2">
    <source>
        <dbReference type="Proteomes" id="UP000827872"/>
    </source>
</evidence>
<organism evidence="1 2">
    <name type="scientific">Sphaerodactylus townsendi</name>
    <dbReference type="NCBI Taxonomy" id="933632"/>
    <lineage>
        <taxon>Eukaryota</taxon>
        <taxon>Metazoa</taxon>
        <taxon>Chordata</taxon>
        <taxon>Craniata</taxon>
        <taxon>Vertebrata</taxon>
        <taxon>Euteleostomi</taxon>
        <taxon>Lepidosauria</taxon>
        <taxon>Squamata</taxon>
        <taxon>Bifurcata</taxon>
        <taxon>Gekkota</taxon>
        <taxon>Sphaerodactylidae</taxon>
        <taxon>Sphaerodactylus</taxon>
    </lineage>
</organism>
<dbReference type="Proteomes" id="UP000827872">
    <property type="component" value="Linkage Group LG05"/>
</dbReference>
<proteinExistence type="predicted"/>
<comment type="caution">
    <text evidence="1">The sequence shown here is derived from an EMBL/GenBank/DDBJ whole genome shotgun (WGS) entry which is preliminary data.</text>
</comment>
<sequence>MRQSMASRQLPSNSRRRKRAWRSGQRFRVSTRKMAAVVGDEGPEADWVLPSEVEVLESIYLDELQVSKGNDRTMPWEICITLYPATAEDQDSQYVCFTLVLSVPTQYPNEVPKIDIRNPRGLSDEQIQK</sequence>
<gene>
    <name evidence="1" type="primary">RNF25_2</name>
    <name evidence="1" type="ORF">K3G42_025554</name>
</gene>
<dbReference type="EMBL" id="CM037618">
    <property type="protein sequence ID" value="KAH8000450.1"/>
    <property type="molecule type" value="Genomic_DNA"/>
</dbReference>
<evidence type="ECO:0000313" key="1">
    <source>
        <dbReference type="EMBL" id="KAH8000450.1"/>
    </source>
</evidence>
<keyword evidence="2" id="KW-1185">Reference proteome</keyword>
<accession>A0ACB8F5U3</accession>
<name>A0ACB8F5U3_9SAUR</name>
<reference evidence="1" key="1">
    <citation type="submission" date="2021-08" db="EMBL/GenBank/DDBJ databases">
        <title>The first chromosome-level gecko genome reveals the dynamic sex chromosomes of Neotropical dwarf geckos (Sphaerodactylidae: Sphaerodactylus).</title>
        <authorList>
            <person name="Pinto B.J."/>
            <person name="Keating S.E."/>
            <person name="Gamble T."/>
        </authorList>
    </citation>
    <scope>NUCLEOTIDE SEQUENCE</scope>
    <source>
        <strain evidence="1">TG3544</strain>
    </source>
</reference>
<protein>
    <submittedName>
        <fullName evidence="1">E3 ubiquitin-protein ligase rnf25</fullName>
    </submittedName>
</protein>